<dbReference type="OrthoDB" id="5397486at2"/>
<dbReference type="SUPFAM" id="SSF102829">
    <property type="entry name" value="Cell division protein ZapA-like"/>
    <property type="match status" value="1"/>
</dbReference>
<dbReference type="AlphaFoldDB" id="A0A5A9XH70"/>
<organism evidence="1 2">
    <name type="scientific">Oryzomonas rubra</name>
    <dbReference type="NCBI Taxonomy" id="2509454"/>
    <lineage>
        <taxon>Bacteria</taxon>
        <taxon>Pseudomonadati</taxon>
        <taxon>Thermodesulfobacteriota</taxon>
        <taxon>Desulfuromonadia</taxon>
        <taxon>Geobacterales</taxon>
        <taxon>Geobacteraceae</taxon>
        <taxon>Oryzomonas</taxon>
    </lineage>
</organism>
<dbReference type="RefSeq" id="WP_149307544.1">
    <property type="nucleotide sequence ID" value="NZ_SRSD01000005.1"/>
</dbReference>
<keyword evidence="1" id="KW-0132">Cell division</keyword>
<evidence type="ECO:0000313" key="1">
    <source>
        <dbReference type="EMBL" id="KAA0891845.1"/>
    </source>
</evidence>
<protein>
    <submittedName>
        <fullName evidence="1">Cell division protein ZapA</fullName>
    </submittedName>
</protein>
<dbReference type="GO" id="GO:0051301">
    <property type="term" value="P:cell division"/>
    <property type="evidence" value="ECO:0007669"/>
    <property type="project" value="UniProtKB-KW"/>
</dbReference>
<dbReference type="InterPro" id="IPR007838">
    <property type="entry name" value="Cell_div_ZapA-like"/>
</dbReference>
<proteinExistence type="predicted"/>
<gene>
    <name evidence="1" type="ORF">ET418_10450</name>
</gene>
<dbReference type="Pfam" id="PF05164">
    <property type="entry name" value="ZapA"/>
    <property type="match status" value="1"/>
</dbReference>
<sequence>MKTTHLVTVLGRELSVRSSAPAEKVQAVESFVNARLHEIGSALKNGDAQLVLMLALLNISEELLELRSSAERGGPIDASLHRLLEKLEKA</sequence>
<dbReference type="InterPro" id="IPR036192">
    <property type="entry name" value="Cell_div_ZapA-like_sf"/>
</dbReference>
<name>A0A5A9XH70_9BACT</name>
<evidence type="ECO:0000313" key="2">
    <source>
        <dbReference type="Proteomes" id="UP000324298"/>
    </source>
</evidence>
<dbReference type="Proteomes" id="UP000324298">
    <property type="component" value="Unassembled WGS sequence"/>
</dbReference>
<accession>A0A5A9XH70</accession>
<dbReference type="EMBL" id="SRSD01000005">
    <property type="protein sequence ID" value="KAA0891845.1"/>
    <property type="molecule type" value="Genomic_DNA"/>
</dbReference>
<keyword evidence="2" id="KW-1185">Reference proteome</keyword>
<reference evidence="1 2" key="1">
    <citation type="submission" date="2019-04" db="EMBL/GenBank/DDBJ databases">
        <title>Geobacter ruber sp. nov., ferric-reducing bacteria isolated from paddy soil.</title>
        <authorList>
            <person name="Xu Z."/>
            <person name="Masuda Y."/>
            <person name="Itoh H."/>
            <person name="Senoo K."/>
        </authorList>
    </citation>
    <scope>NUCLEOTIDE SEQUENCE [LARGE SCALE GENOMIC DNA]</scope>
    <source>
        <strain evidence="1 2">Red88</strain>
    </source>
</reference>
<comment type="caution">
    <text evidence="1">The sequence shown here is derived from an EMBL/GenBank/DDBJ whole genome shotgun (WGS) entry which is preliminary data.</text>
</comment>
<keyword evidence="1" id="KW-0131">Cell cycle</keyword>